<feature type="transmembrane region" description="Helical" evidence="1">
    <location>
        <begin position="6"/>
        <end position="31"/>
    </location>
</feature>
<evidence type="ECO:0000313" key="2">
    <source>
        <dbReference type="EMBL" id="OPX50889.1"/>
    </source>
</evidence>
<evidence type="ECO:0000313" key="3">
    <source>
        <dbReference type="Proteomes" id="UP000191448"/>
    </source>
</evidence>
<dbReference type="EMBL" id="LTAY01000010">
    <property type="protein sequence ID" value="OPX50889.1"/>
    <property type="molecule type" value="Genomic_DNA"/>
</dbReference>
<protein>
    <submittedName>
        <fullName evidence="2">Uncharacterized protein</fullName>
    </submittedName>
</protein>
<keyword evidence="1" id="KW-1133">Transmembrane helix</keyword>
<accession>A0A1V4SZ41</accession>
<comment type="caution">
    <text evidence="2">The sequence shown here is derived from an EMBL/GenBank/DDBJ whole genome shotgun (WGS) entry which is preliminary data.</text>
</comment>
<reference evidence="2 3" key="1">
    <citation type="submission" date="2016-02" db="EMBL/GenBank/DDBJ databases">
        <title>Genome sequence of Clostridium thermobutyricum DSM 4928.</title>
        <authorList>
            <person name="Poehlein A."/>
            <person name="Daniel R."/>
        </authorList>
    </citation>
    <scope>NUCLEOTIDE SEQUENCE [LARGE SCALE GENOMIC DNA]</scope>
    <source>
        <strain evidence="2 3">DSM 4928</strain>
    </source>
</reference>
<organism evidence="2 3">
    <name type="scientific">Clostridium thermobutyricum DSM 4928</name>
    <dbReference type="NCBI Taxonomy" id="1121339"/>
    <lineage>
        <taxon>Bacteria</taxon>
        <taxon>Bacillati</taxon>
        <taxon>Bacillota</taxon>
        <taxon>Clostridia</taxon>
        <taxon>Eubacteriales</taxon>
        <taxon>Clostridiaceae</taxon>
        <taxon>Clostridium</taxon>
    </lineage>
</organism>
<dbReference type="OrthoDB" id="1913964at2"/>
<name>A0A1V4SZ41_9CLOT</name>
<proteinExistence type="predicted"/>
<dbReference type="AlphaFoldDB" id="A0A1V4SZ41"/>
<dbReference type="RefSeq" id="WP_080021587.1">
    <property type="nucleotide sequence ID" value="NZ_LTAY01000010.1"/>
</dbReference>
<keyword evidence="1" id="KW-0812">Transmembrane</keyword>
<keyword evidence="1" id="KW-0472">Membrane</keyword>
<evidence type="ECO:0000256" key="1">
    <source>
        <dbReference type="SAM" id="Phobius"/>
    </source>
</evidence>
<gene>
    <name evidence="2" type="ORF">CLTHE_01690</name>
</gene>
<sequence length="91" mass="10847">MTFLVVTIAIIGIVFMLTFMFIGIWLFIVALKSYNQLRYKNYILEKINQKLSIIANSKKHREENDFVEDVAELLDISEFENIQDFEKREPR</sequence>
<dbReference type="Proteomes" id="UP000191448">
    <property type="component" value="Unassembled WGS sequence"/>
</dbReference>